<dbReference type="InterPro" id="IPR011042">
    <property type="entry name" value="6-blade_b-propeller_TolB-like"/>
</dbReference>
<evidence type="ECO:0000313" key="1">
    <source>
        <dbReference type="EMBL" id="CAG2249043.1"/>
    </source>
</evidence>
<gene>
    <name evidence="1" type="ORF">MEDL_60857</name>
</gene>
<proteinExistence type="predicted"/>
<comment type="caution">
    <text evidence="1">The sequence shown here is derived from an EMBL/GenBank/DDBJ whole genome shotgun (WGS) entry which is preliminary data.</text>
</comment>
<dbReference type="Proteomes" id="UP000683360">
    <property type="component" value="Unassembled WGS sequence"/>
</dbReference>
<dbReference type="EMBL" id="CAJPWZ010002959">
    <property type="protein sequence ID" value="CAG2249043.1"/>
    <property type="molecule type" value="Genomic_DNA"/>
</dbReference>
<dbReference type="SUPFAM" id="SSF101898">
    <property type="entry name" value="NHL repeat"/>
    <property type="match status" value="1"/>
</dbReference>
<name>A0A8S3UTS8_MYTED</name>
<dbReference type="AlphaFoldDB" id="A0A8S3UTS8"/>
<reference evidence="1" key="1">
    <citation type="submission" date="2021-03" db="EMBL/GenBank/DDBJ databases">
        <authorList>
            <person name="Bekaert M."/>
        </authorList>
    </citation>
    <scope>NUCLEOTIDE SEQUENCE</scope>
</reference>
<dbReference type="OrthoDB" id="6131067at2759"/>
<evidence type="ECO:0000313" key="2">
    <source>
        <dbReference type="Proteomes" id="UP000683360"/>
    </source>
</evidence>
<protein>
    <recommendedName>
        <fullName evidence="3">TRIM2_3</fullName>
    </recommendedName>
</protein>
<evidence type="ECO:0008006" key="3">
    <source>
        <dbReference type="Google" id="ProtNLM"/>
    </source>
</evidence>
<keyword evidence="2" id="KW-1185">Reference proteome</keyword>
<accession>A0A8S3UTS8</accession>
<dbReference type="Gene3D" id="2.120.10.30">
    <property type="entry name" value="TolB, C-terminal domain"/>
    <property type="match status" value="1"/>
</dbReference>
<organism evidence="1 2">
    <name type="scientific">Mytilus edulis</name>
    <name type="common">Blue mussel</name>
    <dbReference type="NCBI Taxonomy" id="6550"/>
    <lineage>
        <taxon>Eukaryota</taxon>
        <taxon>Metazoa</taxon>
        <taxon>Spiralia</taxon>
        <taxon>Lophotrochozoa</taxon>
        <taxon>Mollusca</taxon>
        <taxon>Bivalvia</taxon>
        <taxon>Autobranchia</taxon>
        <taxon>Pteriomorphia</taxon>
        <taxon>Mytilida</taxon>
        <taxon>Mytiloidea</taxon>
        <taxon>Mytilidae</taxon>
        <taxon>Mytilinae</taxon>
        <taxon>Mytilus</taxon>
    </lineage>
</organism>
<sequence length="363" mass="40472">MKTIEILKTNLMSVKQHGSDLQAFIGSKMLEKNVTEELKYMQNISEDDGFNQLVLKCQVDNKITAILSKVIKFGSITIEIRQSPIVIGVGHEKQAQMFTAVPLRSQSIDEIRASLISEFQVPLGLISTCIAGVSVFSDGRMIFADYNNKRLVIVHSDGTLDTEIPLSPLEPFDVTCIDDKTVAVTTLRIDKLVIVNTENKQVTNTIKTGRCRGITYRQGQIFYCKIGKGIQAINLSNNKVRTIVEDNTIENDWSYITASGENIYYTTNGSTVKCYSIRGGKRWEYKDKSIMTGIKGIAIDQHGIVYVNSNKNNCVVLISADGENSRILPTPKDGIQESYGIYLHTNKLYVVSFTGQVLQFKMA</sequence>